<dbReference type="Pfam" id="PF12728">
    <property type="entry name" value="HTH_17"/>
    <property type="match status" value="1"/>
</dbReference>
<evidence type="ECO:0000256" key="1">
    <source>
        <dbReference type="SAM" id="MobiDB-lite"/>
    </source>
</evidence>
<protein>
    <submittedName>
        <fullName evidence="3">Helix-turn-helix domain-containing protein</fullName>
    </submittedName>
</protein>
<feature type="region of interest" description="Disordered" evidence="1">
    <location>
        <begin position="78"/>
        <end position="99"/>
    </location>
</feature>
<accession>A0ABZ0RJA6</accession>
<evidence type="ECO:0000259" key="2">
    <source>
        <dbReference type="Pfam" id="PF12728"/>
    </source>
</evidence>
<dbReference type="RefSeq" id="WP_319832149.1">
    <property type="nucleotide sequence ID" value="NZ_CP138858.1"/>
</dbReference>
<gene>
    <name evidence="3" type="ORF">SH580_17680</name>
</gene>
<sequence>MKSKLEKEILDDLCVRRENIEKLFHPPPAKSTFHEWINKGLIVQARGLSGYYLLNKTRVRLGLPPVDVKLARVERLNPQAAKKKSAKKEEPNPVEIRGTPPTLMTVKEAAIYLTVSEQFLRDRIADHTIQFAKAENQIILRRKDLDQYLDHILQRNK</sequence>
<proteinExistence type="predicted"/>
<name>A0ABZ0RJA6_9BACT</name>
<dbReference type="InterPro" id="IPR010093">
    <property type="entry name" value="SinI_DNA-bd"/>
</dbReference>
<dbReference type="Proteomes" id="UP001324993">
    <property type="component" value="Chromosome"/>
</dbReference>
<evidence type="ECO:0000313" key="3">
    <source>
        <dbReference type="EMBL" id="WPJ95256.1"/>
    </source>
</evidence>
<reference evidence="3 4" key="1">
    <citation type="submission" date="2023-11" db="EMBL/GenBank/DDBJ databases">
        <title>Coraliomargarita sp. nov., isolated from marine algae.</title>
        <authorList>
            <person name="Lee J.K."/>
            <person name="Baek J.H."/>
            <person name="Kim J.M."/>
            <person name="Choi D.G."/>
            <person name="Jeon C.O."/>
        </authorList>
    </citation>
    <scope>NUCLEOTIDE SEQUENCE [LARGE SCALE GENOMIC DNA]</scope>
    <source>
        <strain evidence="3 4">J2-16</strain>
    </source>
</reference>
<dbReference type="InterPro" id="IPR041657">
    <property type="entry name" value="HTH_17"/>
</dbReference>
<organism evidence="3 4">
    <name type="scientific">Coraliomargarita algicola</name>
    <dbReference type="NCBI Taxonomy" id="3092156"/>
    <lineage>
        <taxon>Bacteria</taxon>
        <taxon>Pseudomonadati</taxon>
        <taxon>Verrucomicrobiota</taxon>
        <taxon>Opitutia</taxon>
        <taxon>Puniceicoccales</taxon>
        <taxon>Coraliomargaritaceae</taxon>
        <taxon>Coraliomargarita</taxon>
    </lineage>
</organism>
<dbReference type="EMBL" id="CP138858">
    <property type="protein sequence ID" value="WPJ95256.1"/>
    <property type="molecule type" value="Genomic_DNA"/>
</dbReference>
<keyword evidence="4" id="KW-1185">Reference proteome</keyword>
<dbReference type="NCBIfam" id="TIGR01764">
    <property type="entry name" value="excise"/>
    <property type="match status" value="1"/>
</dbReference>
<feature type="domain" description="Helix-turn-helix" evidence="2">
    <location>
        <begin position="103"/>
        <end position="150"/>
    </location>
</feature>
<evidence type="ECO:0000313" key="4">
    <source>
        <dbReference type="Proteomes" id="UP001324993"/>
    </source>
</evidence>